<dbReference type="PATRIC" id="fig|93466.3.peg.1310"/>
<name>A0A172T3N4_FERPE</name>
<evidence type="ECO:0000313" key="1">
    <source>
        <dbReference type="EMBL" id="ANE41590.1"/>
    </source>
</evidence>
<dbReference type="AlphaFoldDB" id="A0A172T3N4"/>
<reference evidence="1 2" key="1">
    <citation type="submission" date="2014-08" db="EMBL/GenBank/DDBJ databases">
        <title>Fervidobacterium pennivorans DYC genome.</title>
        <authorList>
            <person name="Wushke S."/>
        </authorList>
    </citation>
    <scope>NUCLEOTIDE SEQUENCE [LARGE SCALE GENOMIC DNA]</scope>
    <source>
        <strain evidence="1 2">DYC</strain>
    </source>
</reference>
<gene>
    <name evidence="1" type="ORF">JM64_06165</name>
</gene>
<organism evidence="1 2">
    <name type="scientific">Fervidobacterium pennivorans</name>
    <dbReference type="NCBI Taxonomy" id="93466"/>
    <lineage>
        <taxon>Bacteria</taxon>
        <taxon>Thermotogati</taxon>
        <taxon>Thermotogota</taxon>
        <taxon>Thermotogae</taxon>
        <taxon>Thermotogales</taxon>
        <taxon>Fervidobacteriaceae</taxon>
        <taxon>Fervidobacterium</taxon>
    </lineage>
</organism>
<protein>
    <submittedName>
        <fullName evidence="1">Uncharacterized protein</fullName>
    </submittedName>
</protein>
<dbReference type="Proteomes" id="UP000077096">
    <property type="component" value="Chromosome"/>
</dbReference>
<sequence length="107" mass="12985">MIRWNLYSFGEFIPHWYKWEDGTKFVVVYGTYEIGDWVFQDSKLEIELIEVPDEIRDLREIYEFPWERFKILPTDKTVVVNQGNLEDIAETEFEKFVLRLDNNKNEG</sequence>
<dbReference type="OrthoDB" id="46274at2"/>
<dbReference type="KEGG" id="fng:JM64_06165"/>
<accession>A0A172T3N4</accession>
<proteinExistence type="predicted"/>
<evidence type="ECO:0000313" key="2">
    <source>
        <dbReference type="Proteomes" id="UP000077096"/>
    </source>
</evidence>
<dbReference type="EMBL" id="CP011393">
    <property type="protein sequence ID" value="ANE41590.1"/>
    <property type="molecule type" value="Genomic_DNA"/>
</dbReference>